<proteinExistence type="predicted"/>
<dbReference type="Proteomes" id="UP000796761">
    <property type="component" value="Unassembled WGS sequence"/>
</dbReference>
<gene>
    <name evidence="1" type="ORF">HGM15179_007952</name>
</gene>
<evidence type="ECO:0000313" key="1">
    <source>
        <dbReference type="EMBL" id="TRZ19113.1"/>
    </source>
</evidence>
<evidence type="ECO:0000313" key="2">
    <source>
        <dbReference type="Proteomes" id="UP000796761"/>
    </source>
</evidence>
<sequence>MHDLSCCLPLPAPAAPAEPEGPLVQRTPTALVNYQQLAQDLYLEGLNDADKNKTKLDSLSLDYSDPDWKTIYQQDYEGRKGVFAGLYTGDMRPSPIFPEDNRFNTSRWVTEYGDSYNIFLKRLDWSSPISAQWLPFGKDARWTPRWRVPPQC</sequence>
<dbReference type="AlphaFoldDB" id="A0A8K1LMM1"/>
<dbReference type="EMBL" id="SWJQ01000195">
    <property type="protein sequence ID" value="TRZ19113.1"/>
    <property type="molecule type" value="Genomic_DNA"/>
</dbReference>
<reference evidence="1" key="1">
    <citation type="submission" date="2019-04" db="EMBL/GenBank/DDBJ databases">
        <title>Genome assembly of Zosterops borbonicus 15179.</title>
        <authorList>
            <person name="Leroy T."/>
            <person name="Anselmetti Y."/>
            <person name="Tilak M.-K."/>
            <person name="Nabholz B."/>
        </authorList>
    </citation>
    <scope>NUCLEOTIDE SEQUENCE</scope>
    <source>
        <strain evidence="1">HGM_15179</strain>
        <tissue evidence="1">Muscle</tissue>
    </source>
</reference>
<keyword evidence="2" id="KW-1185">Reference proteome</keyword>
<dbReference type="OrthoDB" id="9514831at2759"/>
<accession>A0A8K1LMM1</accession>
<organism evidence="1 2">
    <name type="scientific">Zosterops borbonicus</name>
    <dbReference type="NCBI Taxonomy" id="364589"/>
    <lineage>
        <taxon>Eukaryota</taxon>
        <taxon>Metazoa</taxon>
        <taxon>Chordata</taxon>
        <taxon>Craniata</taxon>
        <taxon>Vertebrata</taxon>
        <taxon>Euteleostomi</taxon>
        <taxon>Archelosauria</taxon>
        <taxon>Archosauria</taxon>
        <taxon>Dinosauria</taxon>
        <taxon>Saurischia</taxon>
        <taxon>Theropoda</taxon>
        <taxon>Coelurosauria</taxon>
        <taxon>Aves</taxon>
        <taxon>Neognathae</taxon>
        <taxon>Neoaves</taxon>
        <taxon>Telluraves</taxon>
        <taxon>Australaves</taxon>
        <taxon>Passeriformes</taxon>
        <taxon>Sylvioidea</taxon>
        <taxon>Zosteropidae</taxon>
        <taxon>Zosterops</taxon>
    </lineage>
</organism>
<comment type="caution">
    <text evidence="1">The sequence shown here is derived from an EMBL/GenBank/DDBJ whole genome shotgun (WGS) entry which is preliminary data.</text>
</comment>
<name>A0A8K1LMM1_9PASS</name>
<protein>
    <submittedName>
        <fullName evidence="1">Uncharacterized protein</fullName>
    </submittedName>
</protein>